<proteinExistence type="predicted"/>
<reference evidence="1" key="1">
    <citation type="journal article" date="2020" name="Nature">
        <title>Giant virus diversity and host interactions through global metagenomics.</title>
        <authorList>
            <person name="Schulz F."/>
            <person name="Roux S."/>
            <person name="Paez-Espino D."/>
            <person name="Jungbluth S."/>
            <person name="Walsh D.A."/>
            <person name="Denef V.J."/>
            <person name="McMahon K.D."/>
            <person name="Konstantinidis K.T."/>
            <person name="Eloe-Fadrosh E.A."/>
            <person name="Kyrpides N.C."/>
            <person name="Woyke T."/>
        </authorList>
    </citation>
    <scope>NUCLEOTIDE SEQUENCE</scope>
    <source>
        <strain evidence="1">GVMAG-M-3300001351-8</strain>
    </source>
</reference>
<accession>A0A6C0EL62</accession>
<protein>
    <submittedName>
        <fullName evidence="1">Uncharacterized protein</fullName>
    </submittedName>
</protein>
<evidence type="ECO:0000313" key="1">
    <source>
        <dbReference type="EMBL" id="QHT29070.1"/>
    </source>
</evidence>
<dbReference type="EMBL" id="MN738868">
    <property type="protein sequence ID" value="QHT29070.1"/>
    <property type="molecule type" value="Genomic_DNA"/>
</dbReference>
<dbReference type="AlphaFoldDB" id="A0A6C0EL62"/>
<sequence>MACDNNLDVIKKFFSIINITVDNLDSLELLELDRDLLLKETINSEFSKLVEESKKVYNSSKLTSLHKNRLEKQKFPAINLLRQILKCNHYKLTPKTISLGYHKNGRKIIKRSYIINKIV</sequence>
<name>A0A6C0EL62_9ZZZZ</name>
<organism evidence="1">
    <name type="scientific">viral metagenome</name>
    <dbReference type="NCBI Taxonomy" id="1070528"/>
    <lineage>
        <taxon>unclassified sequences</taxon>
        <taxon>metagenomes</taxon>
        <taxon>organismal metagenomes</taxon>
    </lineage>
</organism>